<name>A0A8E0VP41_9TREM</name>
<dbReference type="OrthoDB" id="29221at2759"/>
<feature type="compositionally biased region" description="Basic and acidic residues" evidence="1">
    <location>
        <begin position="327"/>
        <end position="337"/>
    </location>
</feature>
<dbReference type="InterPro" id="IPR041591">
    <property type="entry name" value="OCRE"/>
</dbReference>
<proteinExistence type="predicted"/>
<feature type="compositionally biased region" description="Basic and acidic residues" evidence="1">
    <location>
        <begin position="348"/>
        <end position="357"/>
    </location>
</feature>
<feature type="compositionally biased region" description="Polar residues" evidence="1">
    <location>
        <begin position="338"/>
        <end position="347"/>
    </location>
</feature>
<evidence type="ECO:0000259" key="2">
    <source>
        <dbReference type="Pfam" id="PF17780"/>
    </source>
</evidence>
<reference evidence="3" key="1">
    <citation type="submission" date="2019-05" db="EMBL/GenBank/DDBJ databases">
        <title>Annotation for the trematode Fasciolopsis buski.</title>
        <authorList>
            <person name="Choi Y.-J."/>
        </authorList>
    </citation>
    <scope>NUCLEOTIDE SEQUENCE</scope>
    <source>
        <strain evidence="3">HT</strain>
        <tissue evidence="3">Whole worm</tissue>
    </source>
</reference>
<dbReference type="Pfam" id="PF17780">
    <property type="entry name" value="OCRE"/>
    <property type="match status" value="1"/>
</dbReference>
<organism evidence="3 4">
    <name type="scientific">Fasciolopsis buskii</name>
    <dbReference type="NCBI Taxonomy" id="27845"/>
    <lineage>
        <taxon>Eukaryota</taxon>
        <taxon>Metazoa</taxon>
        <taxon>Spiralia</taxon>
        <taxon>Lophotrochozoa</taxon>
        <taxon>Platyhelminthes</taxon>
        <taxon>Trematoda</taxon>
        <taxon>Digenea</taxon>
        <taxon>Plagiorchiida</taxon>
        <taxon>Echinostomata</taxon>
        <taxon>Echinostomatoidea</taxon>
        <taxon>Fasciolidae</taxon>
        <taxon>Fasciolopsis</taxon>
    </lineage>
</organism>
<dbReference type="Proteomes" id="UP000728185">
    <property type="component" value="Unassembled WGS sequence"/>
</dbReference>
<protein>
    <submittedName>
        <fullName evidence="3">RNA-binding protein 5-A</fullName>
    </submittedName>
</protein>
<evidence type="ECO:0000313" key="3">
    <source>
        <dbReference type="EMBL" id="KAA0198790.1"/>
    </source>
</evidence>
<feature type="domain" description="OCRE" evidence="2">
    <location>
        <begin position="419"/>
        <end position="468"/>
    </location>
</feature>
<sequence length="592" mass="66603">MKRSKNSQREPTEEERDLVVAVRHCAGELNDILQGARRKAQSNSKLFAESGISVLFRGIDSYADMYEKLKLKSRDGLERLFTKFADCEEVQDAQDAIEETEGNWRNFLANLDHEVESAVLSKERNPKSAEREFTADKPDQLYFRPAAYPLIDMHSNREVSLGEYLVGKTCVLVTFQPAYWPDTCIRWRCAEVSKVKADWTQFCAGNVVITWGPAEEVRSWSKQVSRLTKWPVLWDKFGSFCSFLGFHSGIKCIWTAETLDFLGSQRAAHNWPVPRPPPDLNWLEWLHVGGEAVVSIPVLWHPKPVAQETTEESDPMTVVLSAGIKRSHPELSTEKTEGCSTENSVSDQQREASRDRQAVEAGELKVCSIHRSMHLADLIPSGSVYQAVLTCYARSHQTTEALVMDRIRQNRRFTTAPESARLQYEANSGLYYDPETALYYDAARGYFYDAAERMYYYWSQSEHRYVPANSLIQAELAAARVAQTAAVQAAMSRAAREREAARQAAIRVAAQLAEIRANKDDYAAYAYATCVIPQQDIESAAYQNTTAAASTIEQSLKSWESQSRADTLVSQCVNDSLLSNSRTSNTPPPPGL</sequence>
<evidence type="ECO:0000313" key="4">
    <source>
        <dbReference type="Proteomes" id="UP000728185"/>
    </source>
</evidence>
<gene>
    <name evidence="3" type="ORF">FBUS_08816</name>
</gene>
<evidence type="ECO:0000256" key="1">
    <source>
        <dbReference type="SAM" id="MobiDB-lite"/>
    </source>
</evidence>
<dbReference type="EMBL" id="LUCM01001500">
    <property type="protein sequence ID" value="KAA0198790.1"/>
    <property type="molecule type" value="Genomic_DNA"/>
</dbReference>
<keyword evidence="4" id="KW-1185">Reference proteome</keyword>
<comment type="caution">
    <text evidence="3">The sequence shown here is derived from an EMBL/GenBank/DDBJ whole genome shotgun (WGS) entry which is preliminary data.</text>
</comment>
<accession>A0A8E0VP41</accession>
<feature type="region of interest" description="Disordered" evidence="1">
    <location>
        <begin position="327"/>
        <end position="357"/>
    </location>
</feature>
<dbReference type="AlphaFoldDB" id="A0A8E0VP41"/>